<dbReference type="EMBL" id="OV651820">
    <property type="protein sequence ID" value="CAH1114846.1"/>
    <property type="molecule type" value="Genomic_DNA"/>
</dbReference>
<proteinExistence type="predicted"/>
<sequence length="139" mass="16127">MVNLVKYKLVGGNIYLKEHVVPHIFQCKTGRKRPSEEKEFEASAKKARQNIVESLLMDNASENITDENVLRKNTFEKCTQTQVTEVKNFGAQVLIRPYYRSKLIQTEELYFKPQAVSVACSPFKFEISEERISPSNFYQ</sequence>
<name>A0A9P0GM51_9CUCU</name>
<evidence type="ECO:0000313" key="2">
    <source>
        <dbReference type="Proteomes" id="UP001153636"/>
    </source>
</evidence>
<reference evidence="1" key="1">
    <citation type="submission" date="2022-01" db="EMBL/GenBank/DDBJ databases">
        <authorList>
            <person name="King R."/>
        </authorList>
    </citation>
    <scope>NUCLEOTIDE SEQUENCE</scope>
</reference>
<protein>
    <submittedName>
        <fullName evidence="1">Uncharacterized protein</fullName>
    </submittedName>
</protein>
<dbReference type="AlphaFoldDB" id="A0A9P0GM51"/>
<dbReference type="Proteomes" id="UP001153636">
    <property type="component" value="Chromosome 8"/>
</dbReference>
<keyword evidence="2" id="KW-1185">Reference proteome</keyword>
<evidence type="ECO:0000313" key="1">
    <source>
        <dbReference type="EMBL" id="CAH1114846.1"/>
    </source>
</evidence>
<accession>A0A9P0GM51</accession>
<organism evidence="1 2">
    <name type="scientific">Psylliodes chrysocephalus</name>
    <dbReference type="NCBI Taxonomy" id="3402493"/>
    <lineage>
        <taxon>Eukaryota</taxon>
        <taxon>Metazoa</taxon>
        <taxon>Ecdysozoa</taxon>
        <taxon>Arthropoda</taxon>
        <taxon>Hexapoda</taxon>
        <taxon>Insecta</taxon>
        <taxon>Pterygota</taxon>
        <taxon>Neoptera</taxon>
        <taxon>Endopterygota</taxon>
        <taxon>Coleoptera</taxon>
        <taxon>Polyphaga</taxon>
        <taxon>Cucujiformia</taxon>
        <taxon>Chrysomeloidea</taxon>
        <taxon>Chrysomelidae</taxon>
        <taxon>Galerucinae</taxon>
        <taxon>Alticini</taxon>
        <taxon>Psylliodes</taxon>
    </lineage>
</organism>
<dbReference type="OrthoDB" id="8196774at2759"/>
<gene>
    <name evidence="1" type="ORF">PSYICH_LOCUS14677</name>
</gene>